<reference evidence="1" key="1">
    <citation type="submission" date="2011-11" db="EMBL/GenBank/DDBJ databases">
        <title>The Genome Sequence of Fusarium oxysporum Cotton.</title>
        <authorList>
            <consortium name="The Broad Institute Genome Sequencing Platform"/>
            <person name="Ma L.-J."/>
            <person name="Gale L.R."/>
            <person name="Schwartz D.C."/>
            <person name="Zhou S."/>
            <person name="Corby-Kistler H."/>
            <person name="Young S.K."/>
            <person name="Zeng Q."/>
            <person name="Gargeya S."/>
            <person name="Fitzgerald M."/>
            <person name="Haas B."/>
            <person name="Abouelleil A."/>
            <person name="Alvarado L."/>
            <person name="Arachchi H.M."/>
            <person name="Berlin A."/>
            <person name="Brown A."/>
            <person name="Chapman S.B."/>
            <person name="Chen Z."/>
            <person name="Dunbar C."/>
            <person name="Freedman E."/>
            <person name="Gearin G."/>
            <person name="Goldberg J."/>
            <person name="Griggs A."/>
            <person name="Gujja S."/>
            <person name="Heiman D."/>
            <person name="Howarth C."/>
            <person name="Larson L."/>
            <person name="Lui A."/>
            <person name="MacDonald P.J.P."/>
            <person name="Montmayeur A."/>
            <person name="Murphy C."/>
            <person name="Neiman D."/>
            <person name="Pearson M."/>
            <person name="Priest M."/>
            <person name="Roberts A."/>
            <person name="Saif S."/>
            <person name="Shea T."/>
            <person name="Shenoy N."/>
            <person name="Sisk P."/>
            <person name="Stolte C."/>
            <person name="Sykes S."/>
            <person name="Wortman J."/>
            <person name="Nusbaum C."/>
            <person name="Birren B."/>
        </authorList>
    </citation>
    <scope>NUCLEOTIDE SEQUENCE [LARGE SCALE GENOMIC DNA]</scope>
    <source>
        <strain evidence="1">25433</strain>
    </source>
</reference>
<sequence length="56" mass="6591">MSYRIHLKFWQAGFDLFGILVVNSIFPCISDVIRLRIICYLMTIDTACLRIHSEQE</sequence>
<dbReference type="AlphaFoldDB" id="X0KFM9"/>
<dbReference type="EMBL" id="KK035602">
    <property type="protein sequence ID" value="EXM12389.1"/>
    <property type="molecule type" value="Genomic_DNA"/>
</dbReference>
<organism evidence="1">
    <name type="scientific">Fusarium oxysporum f. sp. vasinfectum 25433</name>
    <dbReference type="NCBI Taxonomy" id="1089449"/>
    <lineage>
        <taxon>Eukaryota</taxon>
        <taxon>Fungi</taxon>
        <taxon>Dikarya</taxon>
        <taxon>Ascomycota</taxon>
        <taxon>Pezizomycotina</taxon>
        <taxon>Sordariomycetes</taxon>
        <taxon>Hypocreomycetidae</taxon>
        <taxon>Hypocreales</taxon>
        <taxon>Nectriaceae</taxon>
        <taxon>Fusarium</taxon>
        <taxon>Fusarium oxysporum species complex</taxon>
    </lineage>
</organism>
<dbReference type="HOGENOM" id="CLU_3014209_0_0_1"/>
<proteinExistence type="predicted"/>
<gene>
    <name evidence="1" type="ORF">FOTG_19110</name>
</gene>
<protein>
    <submittedName>
        <fullName evidence="1">Uncharacterized protein</fullName>
    </submittedName>
</protein>
<dbReference type="Proteomes" id="UP000030701">
    <property type="component" value="Unassembled WGS sequence"/>
</dbReference>
<name>X0KFM9_FUSOX</name>
<reference evidence="1" key="2">
    <citation type="submission" date="2014-03" db="EMBL/GenBank/DDBJ databases">
        <title>The Genome Annotation of Fusarium oxysporum Cotton.</title>
        <authorList>
            <consortium name="The Broad Institute Genomics Platform"/>
            <person name="Ma L.-J."/>
            <person name="Corby-Kistler H."/>
            <person name="Broz K."/>
            <person name="Gale L.R."/>
            <person name="Jonkers W."/>
            <person name="O'Donnell K."/>
            <person name="Ploetz R."/>
            <person name="Steinberg C."/>
            <person name="Schwartz D.C."/>
            <person name="VanEtten H."/>
            <person name="Zhou S."/>
            <person name="Young S.K."/>
            <person name="Zeng Q."/>
            <person name="Gargeya S."/>
            <person name="Fitzgerald M."/>
            <person name="Abouelleil A."/>
            <person name="Alvarado L."/>
            <person name="Chapman S.B."/>
            <person name="Gainer-Dewar J."/>
            <person name="Goldberg J."/>
            <person name="Griggs A."/>
            <person name="Gujja S."/>
            <person name="Hansen M."/>
            <person name="Howarth C."/>
            <person name="Imamovic A."/>
            <person name="Ireland A."/>
            <person name="Larimer J."/>
            <person name="McCowan C."/>
            <person name="Murphy C."/>
            <person name="Pearson M."/>
            <person name="Poon T.W."/>
            <person name="Priest M."/>
            <person name="Roberts A."/>
            <person name="Saif S."/>
            <person name="Shea T."/>
            <person name="Sykes S."/>
            <person name="Wortman J."/>
            <person name="Nusbaum C."/>
            <person name="Birren B."/>
        </authorList>
    </citation>
    <scope>NUCLEOTIDE SEQUENCE</scope>
    <source>
        <strain evidence="1">25433</strain>
    </source>
</reference>
<evidence type="ECO:0000313" key="1">
    <source>
        <dbReference type="EMBL" id="EXM12389.1"/>
    </source>
</evidence>
<accession>X0KFM9</accession>